<dbReference type="PANTHER" id="PTHR23272">
    <property type="entry name" value="BED FINGER-RELATED"/>
    <property type="match status" value="1"/>
</dbReference>
<feature type="compositionally biased region" description="Polar residues" evidence="9">
    <location>
        <begin position="108"/>
        <end position="126"/>
    </location>
</feature>
<feature type="compositionally biased region" description="Polar residues" evidence="9">
    <location>
        <begin position="166"/>
        <end position="176"/>
    </location>
</feature>
<comment type="subunit">
    <text evidence="2">Homodimer.</text>
</comment>
<evidence type="ECO:0000256" key="6">
    <source>
        <dbReference type="ARBA" id="ARBA00023125"/>
    </source>
</evidence>
<name>A0AA39REE5_ACESA</name>
<dbReference type="GO" id="GO:0005634">
    <property type="term" value="C:nucleus"/>
    <property type="evidence" value="ECO:0007669"/>
    <property type="project" value="UniProtKB-SubCell"/>
</dbReference>
<accession>A0AA39REE5</accession>
<evidence type="ECO:0000313" key="12">
    <source>
        <dbReference type="Proteomes" id="UP001168877"/>
    </source>
</evidence>
<protein>
    <recommendedName>
        <fullName evidence="10">BED-type domain-containing protein</fullName>
    </recommendedName>
</protein>
<keyword evidence="4 8" id="KW-0863">Zinc-finger</keyword>
<dbReference type="Proteomes" id="UP001168877">
    <property type="component" value="Unassembled WGS sequence"/>
</dbReference>
<evidence type="ECO:0000256" key="1">
    <source>
        <dbReference type="ARBA" id="ARBA00004123"/>
    </source>
</evidence>
<keyword evidence="12" id="KW-1185">Reference proteome</keyword>
<evidence type="ECO:0000256" key="8">
    <source>
        <dbReference type="PROSITE-ProRule" id="PRU00027"/>
    </source>
</evidence>
<keyword evidence="7" id="KW-0539">Nucleus</keyword>
<dbReference type="AlphaFoldDB" id="A0AA39REE5"/>
<dbReference type="PANTHER" id="PTHR23272:SF184">
    <property type="entry name" value="OS03G0311250 PROTEIN"/>
    <property type="match status" value="1"/>
</dbReference>
<proteinExistence type="predicted"/>
<dbReference type="InterPro" id="IPR025525">
    <property type="entry name" value="hAT-like_transposase_RNase-H"/>
</dbReference>
<evidence type="ECO:0000256" key="4">
    <source>
        <dbReference type="ARBA" id="ARBA00022771"/>
    </source>
</evidence>
<dbReference type="PROSITE" id="PS50808">
    <property type="entry name" value="ZF_BED"/>
    <property type="match status" value="1"/>
</dbReference>
<keyword evidence="6" id="KW-0238">DNA-binding</keyword>
<gene>
    <name evidence="11" type="ORF">LWI29_024896</name>
</gene>
<sequence length="470" mass="53528">MNPEDLNLNPDDYLSDEKINRLFGEFQDTDPANTTGVGPYSSTLNLSKKRKKNKSTVWDCFHPIMVKNIDSTEVERAQCKYCQSVLTSSSKGFGHLMRHRLKCMASHGQVNTTRQTQLQRNPDSSMSTWQYDLDRQFIEDRFGSNQPSTPIPPQINPEFNGLNPAYNTPNVYENVSNPPPPSDDFFAGEGDAEEEKPAKSNLFKVHMKKTNFDGTYWHIQCNYCPKKYKVPKTFGYGTLWTHIRKTHPSEYAMANNQAQIASACEFDVQLSRCVAAMKAKWCQYYQKIPNIYLLASCFDPRFKLECLQVYLSNYYKCLDLEVDVLDCCDSVKTLLYELYDEYLKIYGQSLNVPVSQPQPTSGPSGAISSSSKFKLQGLGDLLFSQRSKKLKTSSSSSSASEVDRYLEDEHKFPDEKFSLQDWWKSHQQDYPILAIIAKQILGTPVSTVAVEQEFSAGENILDPRRSVMCP</sequence>
<evidence type="ECO:0000259" key="10">
    <source>
        <dbReference type="PROSITE" id="PS50808"/>
    </source>
</evidence>
<dbReference type="SUPFAM" id="SSF53098">
    <property type="entry name" value="Ribonuclease H-like"/>
    <property type="match status" value="1"/>
</dbReference>
<comment type="caution">
    <text evidence="11">The sequence shown here is derived from an EMBL/GenBank/DDBJ whole genome shotgun (WGS) entry which is preliminary data.</text>
</comment>
<evidence type="ECO:0000256" key="5">
    <source>
        <dbReference type="ARBA" id="ARBA00022833"/>
    </source>
</evidence>
<dbReference type="InterPro" id="IPR012337">
    <property type="entry name" value="RNaseH-like_sf"/>
</dbReference>
<evidence type="ECO:0000256" key="3">
    <source>
        <dbReference type="ARBA" id="ARBA00022723"/>
    </source>
</evidence>
<evidence type="ECO:0000256" key="9">
    <source>
        <dbReference type="SAM" id="MobiDB-lite"/>
    </source>
</evidence>
<dbReference type="Pfam" id="PF05699">
    <property type="entry name" value="Dimer_Tnp_hAT"/>
    <property type="match status" value="1"/>
</dbReference>
<reference evidence="11" key="1">
    <citation type="journal article" date="2022" name="Plant J.">
        <title>Strategies of tolerance reflected in two North American maple genomes.</title>
        <authorList>
            <person name="McEvoy S.L."/>
            <person name="Sezen U.U."/>
            <person name="Trouern-Trend A."/>
            <person name="McMahon S.M."/>
            <person name="Schaberg P.G."/>
            <person name="Yang J."/>
            <person name="Wegrzyn J.L."/>
            <person name="Swenson N.G."/>
        </authorList>
    </citation>
    <scope>NUCLEOTIDE SEQUENCE</scope>
    <source>
        <strain evidence="11">NS2018</strain>
    </source>
</reference>
<keyword evidence="3" id="KW-0479">Metal-binding</keyword>
<dbReference type="SMART" id="SM00614">
    <property type="entry name" value="ZnF_BED"/>
    <property type="match status" value="2"/>
</dbReference>
<dbReference type="Pfam" id="PF14372">
    <property type="entry name" value="hAT-like_RNase-H"/>
    <property type="match status" value="1"/>
</dbReference>
<evidence type="ECO:0000256" key="2">
    <source>
        <dbReference type="ARBA" id="ARBA00011738"/>
    </source>
</evidence>
<dbReference type="InterPro" id="IPR003656">
    <property type="entry name" value="Znf_BED"/>
</dbReference>
<dbReference type="GO" id="GO:0046983">
    <property type="term" value="F:protein dimerization activity"/>
    <property type="evidence" value="ECO:0007669"/>
    <property type="project" value="InterPro"/>
</dbReference>
<organism evidence="11 12">
    <name type="scientific">Acer saccharum</name>
    <name type="common">Sugar maple</name>
    <dbReference type="NCBI Taxonomy" id="4024"/>
    <lineage>
        <taxon>Eukaryota</taxon>
        <taxon>Viridiplantae</taxon>
        <taxon>Streptophyta</taxon>
        <taxon>Embryophyta</taxon>
        <taxon>Tracheophyta</taxon>
        <taxon>Spermatophyta</taxon>
        <taxon>Magnoliopsida</taxon>
        <taxon>eudicotyledons</taxon>
        <taxon>Gunneridae</taxon>
        <taxon>Pentapetalae</taxon>
        <taxon>rosids</taxon>
        <taxon>malvids</taxon>
        <taxon>Sapindales</taxon>
        <taxon>Sapindaceae</taxon>
        <taxon>Hippocastanoideae</taxon>
        <taxon>Acereae</taxon>
        <taxon>Acer</taxon>
    </lineage>
</organism>
<feature type="region of interest" description="Disordered" evidence="9">
    <location>
        <begin position="107"/>
        <end position="126"/>
    </location>
</feature>
<evidence type="ECO:0000256" key="7">
    <source>
        <dbReference type="ARBA" id="ARBA00023242"/>
    </source>
</evidence>
<comment type="subcellular location">
    <subcellularLocation>
        <location evidence="1">Nucleus</location>
    </subcellularLocation>
</comment>
<feature type="region of interest" description="Disordered" evidence="9">
    <location>
        <begin position="166"/>
        <end position="197"/>
    </location>
</feature>
<dbReference type="EMBL" id="JAUESC010000388">
    <property type="protein sequence ID" value="KAK0572014.1"/>
    <property type="molecule type" value="Genomic_DNA"/>
</dbReference>
<dbReference type="InterPro" id="IPR008906">
    <property type="entry name" value="HATC_C_dom"/>
</dbReference>
<evidence type="ECO:0000313" key="11">
    <source>
        <dbReference type="EMBL" id="KAK0572014.1"/>
    </source>
</evidence>
<keyword evidence="5" id="KW-0862">Zinc</keyword>
<feature type="domain" description="BED-type" evidence="10">
    <location>
        <begin position="52"/>
        <end position="114"/>
    </location>
</feature>
<dbReference type="GO" id="GO:0008270">
    <property type="term" value="F:zinc ion binding"/>
    <property type="evidence" value="ECO:0007669"/>
    <property type="project" value="UniProtKB-KW"/>
</dbReference>
<dbReference type="GO" id="GO:0003677">
    <property type="term" value="F:DNA binding"/>
    <property type="evidence" value="ECO:0007669"/>
    <property type="project" value="UniProtKB-KW"/>
</dbReference>
<reference evidence="11" key="2">
    <citation type="submission" date="2023-06" db="EMBL/GenBank/DDBJ databases">
        <authorList>
            <person name="Swenson N.G."/>
            <person name="Wegrzyn J.L."/>
            <person name="Mcevoy S.L."/>
        </authorList>
    </citation>
    <scope>NUCLEOTIDE SEQUENCE</scope>
    <source>
        <strain evidence="11">NS2018</strain>
        <tissue evidence="11">Leaf</tissue>
    </source>
</reference>